<keyword evidence="6 7" id="KW-0326">Glycosidase</keyword>
<organism evidence="8 9">
    <name type="scientific">Pararcticibacter amylolyticus</name>
    <dbReference type="NCBI Taxonomy" id="2173175"/>
    <lineage>
        <taxon>Bacteria</taxon>
        <taxon>Pseudomonadati</taxon>
        <taxon>Bacteroidota</taxon>
        <taxon>Sphingobacteriia</taxon>
        <taxon>Sphingobacteriales</taxon>
        <taxon>Sphingobacteriaceae</taxon>
        <taxon>Pararcticibacter</taxon>
    </lineage>
</organism>
<dbReference type="PANTHER" id="PTHR38107:SF3">
    <property type="entry name" value="LYSOZYME RRRD-RELATED"/>
    <property type="match status" value="1"/>
</dbReference>
<dbReference type="RefSeq" id="WP_109418505.1">
    <property type="nucleotide sequence ID" value="NZ_QEAS01000066.1"/>
</dbReference>
<gene>
    <name evidence="8" type="ORF">DDR33_25030</name>
</gene>
<dbReference type="InterPro" id="IPR002196">
    <property type="entry name" value="Glyco_hydro_24"/>
</dbReference>
<comment type="catalytic activity">
    <reaction evidence="1 7">
        <text>Hydrolysis of (1-&gt;4)-beta-linkages between N-acetylmuramic acid and N-acetyl-D-glucosamine residues in a peptidoglycan and between N-acetyl-D-glucosamine residues in chitodextrins.</text>
        <dbReference type="EC" id="3.2.1.17"/>
    </reaction>
</comment>
<sequence length="234" mass="25194">GSWGGFWGMARTFEQAATRFNNDPMRIGKPVVSRTSEGYITIGKLYYDAQGKPTTIAGISGFAVTIFVGNSKKNNVGANTEGMNLSSQGLQFIADHEGFGNNGINPYNDAFGFATAGYGHLLHKSGVTAADIAQYRGMTKIQGLSLLKVDAQSRVASVNSLVKVSLTQYQFDAMVSFTFNVGVGAFSRSTLLRELNANNFDAIPAQLARWTNGGVSGLVDRRADEINLFLHGKY</sequence>
<dbReference type="GO" id="GO:0042742">
    <property type="term" value="P:defense response to bacterium"/>
    <property type="evidence" value="ECO:0007669"/>
    <property type="project" value="UniProtKB-KW"/>
</dbReference>
<accession>A0A2U2P948</accession>
<dbReference type="InterPro" id="IPR051018">
    <property type="entry name" value="Bacteriophage_GH24"/>
</dbReference>
<dbReference type="InterPro" id="IPR023347">
    <property type="entry name" value="Lysozyme_dom_sf"/>
</dbReference>
<name>A0A2U2P948_9SPHI</name>
<evidence type="ECO:0000256" key="2">
    <source>
        <dbReference type="ARBA" id="ARBA00022529"/>
    </source>
</evidence>
<keyword evidence="3 7" id="KW-0081">Bacteriolytic enzyme</keyword>
<dbReference type="AlphaFoldDB" id="A0A2U2P948"/>
<keyword evidence="5" id="KW-1035">Host cytoplasm</keyword>
<comment type="similarity">
    <text evidence="7">Belongs to the glycosyl hydrolase 24 family.</text>
</comment>
<evidence type="ECO:0000256" key="5">
    <source>
        <dbReference type="ARBA" id="ARBA00023200"/>
    </source>
</evidence>
<dbReference type="GO" id="GO:0016998">
    <property type="term" value="P:cell wall macromolecule catabolic process"/>
    <property type="evidence" value="ECO:0007669"/>
    <property type="project" value="InterPro"/>
</dbReference>
<dbReference type="InterPro" id="IPR023346">
    <property type="entry name" value="Lysozyme-like_dom_sf"/>
</dbReference>
<dbReference type="EC" id="3.2.1.17" evidence="7"/>
<comment type="caution">
    <text evidence="8">The sequence shown here is derived from an EMBL/GenBank/DDBJ whole genome shotgun (WGS) entry which is preliminary data.</text>
</comment>
<dbReference type="Proteomes" id="UP000245647">
    <property type="component" value="Unassembled WGS sequence"/>
</dbReference>
<dbReference type="InterPro" id="IPR033907">
    <property type="entry name" value="Endolysin_autolysin"/>
</dbReference>
<feature type="non-terminal residue" evidence="8">
    <location>
        <position position="1"/>
    </location>
</feature>
<keyword evidence="4 7" id="KW-0378">Hydrolase</keyword>
<dbReference type="InterPro" id="IPR034690">
    <property type="entry name" value="Endolysin_T4_type"/>
</dbReference>
<dbReference type="PANTHER" id="PTHR38107">
    <property type="match status" value="1"/>
</dbReference>
<dbReference type="Gene3D" id="1.10.530.40">
    <property type="match status" value="1"/>
</dbReference>
<keyword evidence="2 7" id="KW-0929">Antimicrobial</keyword>
<dbReference type="GO" id="GO:0031640">
    <property type="term" value="P:killing of cells of another organism"/>
    <property type="evidence" value="ECO:0007669"/>
    <property type="project" value="UniProtKB-KW"/>
</dbReference>
<dbReference type="HAMAP" id="MF_04110">
    <property type="entry name" value="ENDOLYSIN_T4"/>
    <property type="match status" value="1"/>
</dbReference>
<dbReference type="GO" id="GO:0003796">
    <property type="term" value="F:lysozyme activity"/>
    <property type="evidence" value="ECO:0007669"/>
    <property type="project" value="UniProtKB-EC"/>
</dbReference>
<dbReference type="EMBL" id="QEAS01000066">
    <property type="protein sequence ID" value="PWG77907.1"/>
    <property type="molecule type" value="Genomic_DNA"/>
</dbReference>
<keyword evidence="9" id="KW-1185">Reference proteome</keyword>
<protein>
    <recommendedName>
        <fullName evidence="7">Lysozyme</fullName>
        <ecNumber evidence="7">3.2.1.17</ecNumber>
    </recommendedName>
</protein>
<evidence type="ECO:0000313" key="9">
    <source>
        <dbReference type="Proteomes" id="UP000245647"/>
    </source>
</evidence>
<dbReference type="OrthoDB" id="5327667at2"/>
<evidence type="ECO:0000256" key="7">
    <source>
        <dbReference type="RuleBase" id="RU003788"/>
    </source>
</evidence>
<evidence type="ECO:0000256" key="4">
    <source>
        <dbReference type="ARBA" id="ARBA00022801"/>
    </source>
</evidence>
<evidence type="ECO:0000313" key="8">
    <source>
        <dbReference type="EMBL" id="PWG77907.1"/>
    </source>
</evidence>
<dbReference type="CDD" id="cd00737">
    <property type="entry name" value="lyz_endolysin_autolysin"/>
    <property type="match status" value="1"/>
</dbReference>
<dbReference type="GO" id="GO:0009253">
    <property type="term" value="P:peptidoglycan catabolic process"/>
    <property type="evidence" value="ECO:0007669"/>
    <property type="project" value="InterPro"/>
</dbReference>
<dbReference type="Pfam" id="PF00959">
    <property type="entry name" value="Phage_lysozyme"/>
    <property type="match status" value="1"/>
</dbReference>
<evidence type="ECO:0000256" key="6">
    <source>
        <dbReference type="ARBA" id="ARBA00023295"/>
    </source>
</evidence>
<dbReference type="SUPFAM" id="SSF53955">
    <property type="entry name" value="Lysozyme-like"/>
    <property type="match status" value="1"/>
</dbReference>
<evidence type="ECO:0000256" key="1">
    <source>
        <dbReference type="ARBA" id="ARBA00000632"/>
    </source>
</evidence>
<evidence type="ECO:0000256" key="3">
    <source>
        <dbReference type="ARBA" id="ARBA00022638"/>
    </source>
</evidence>
<proteinExistence type="inferred from homology"/>
<reference evidence="8 9" key="1">
    <citation type="submission" date="2018-04" db="EMBL/GenBank/DDBJ databases">
        <title>Pedobacter chongqingensis sp. nov., isolated from a rottenly hemp rope.</title>
        <authorList>
            <person name="Cai Y."/>
        </authorList>
    </citation>
    <scope>NUCLEOTIDE SEQUENCE [LARGE SCALE GENOMIC DNA]</scope>
    <source>
        <strain evidence="8 9">FJ4-8</strain>
    </source>
</reference>